<reference evidence="13 14" key="1">
    <citation type="journal article" date="2019" name="Front. Microbiol.">
        <title>Thermoanaerosceptrum fracticalcis gen. nov. sp. nov., a Novel Fumarate-Fermenting Microorganism From a Deep Fractured Carbonate Aquifer of the US Great Basin.</title>
        <authorList>
            <person name="Hamilton-Brehm S.D."/>
            <person name="Stewart L.E."/>
            <person name="Zavarin M."/>
            <person name="Caldwell M."/>
            <person name="Lawson P.A."/>
            <person name="Onstott T.C."/>
            <person name="Grzymski J."/>
            <person name="Neveux I."/>
            <person name="Lollar B.S."/>
            <person name="Russell C.E."/>
            <person name="Moser D.P."/>
        </authorList>
    </citation>
    <scope>NUCLEOTIDE SEQUENCE [LARGE SCALE GENOMIC DNA]</scope>
    <source>
        <strain evidence="13 14">DRI-13</strain>
    </source>
</reference>
<evidence type="ECO:0000256" key="10">
    <source>
        <dbReference type="ARBA" id="ARBA00049285"/>
    </source>
</evidence>
<dbReference type="PANTHER" id="PTHR43418">
    <property type="entry name" value="MULTIFUNCTIONAL TRYPTOPHAN BIOSYNTHESIS PROTEIN-RELATED"/>
    <property type="match status" value="1"/>
</dbReference>
<comment type="catalytic activity">
    <reaction evidence="10 11">
        <text>L-glutamine + H2O = L-glutamate + NH4(+)</text>
        <dbReference type="Rhea" id="RHEA:15889"/>
        <dbReference type="ChEBI" id="CHEBI:15377"/>
        <dbReference type="ChEBI" id="CHEBI:28938"/>
        <dbReference type="ChEBI" id="CHEBI:29985"/>
        <dbReference type="ChEBI" id="CHEBI:58359"/>
    </reaction>
</comment>
<evidence type="ECO:0000256" key="9">
    <source>
        <dbReference type="ARBA" id="ARBA00048816"/>
    </source>
</evidence>
<dbReference type="Gene3D" id="3.40.50.880">
    <property type="match status" value="1"/>
</dbReference>
<dbReference type="FunFam" id="3.50.30.20:FF:000001">
    <property type="entry name" value="Carbamoyl-phosphate synthase small chain"/>
    <property type="match status" value="1"/>
</dbReference>
<dbReference type="PROSITE" id="PS51273">
    <property type="entry name" value="GATASE_TYPE_1"/>
    <property type="match status" value="1"/>
</dbReference>
<evidence type="ECO:0000256" key="3">
    <source>
        <dbReference type="ARBA" id="ARBA00007800"/>
    </source>
</evidence>
<feature type="active site" evidence="11">
    <location>
        <position position="335"/>
    </location>
</feature>
<dbReference type="SUPFAM" id="SSF52021">
    <property type="entry name" value="Carbamoyl phosphate synthetase, small subunit N-terminal domain"/>
    <property type="match status" value="1"/>
</dbReference>
<dbReference type="InterPro" id="IPR006274">
    <property type="entry name" value="CarbamoylP_synth_ssu"/>
</dbReference>
<dbReference type="SUPFAM" id="SSF52317">
    <property type="entry name" value="Class I glutamine amidotransferase-like"/>
    <property type="match status" value="1"/>
</dbReference>
<evidence type="ECO:0000256" key="8">
    <source>
        <dbReference type="ARBA" id="ARBA00022975"/>
    </source>
</evidence>
<feature type="binding site" evidence="11">
    <location>
        <position position="45"/>
    </location>
    <ligand>
        <name>L-glutamine</name>
        <dbReference type="ChEBI" id="CHEBI:58359"/>
    </ligand>
</feature>
<comment type="subunit">
    <text evidence="11">Composed of two chains; the small (or glutamine) chain promotes the hydrolysis of glutamine to ammonia, which is used by the large (or ammonia) chain to synthesize carbamoyl phosphate. Tetramer of heterodimers (alpha,beta)4.</text>
</comment>
<dbReference type="EMBL" id="CP045798">
    <property type="protein sequence ID" value="QNB46327.1"/>
    <property type="molecule type" value="Genomic_DNA"/>
</dbReference>
<feature type="region of interest" description="CPSase" evidence="11">
    <location>
        <begin position="1"/>
        <end position="171"/>
    </location>
</feature>
<dbReference type="Pfam" id="PF00117">
    <property type="entry name" value="GATase"/>
    <property type="match status" value="1"/>
</dbReference>
<feature type="binding site" evidence="11">
    <location>
        <position position="252"/>
    </location>
    <ligand>
        <name>L-glutamine</name>
        <dbReference type="ChEBI" id="CHEBI:58359"/>
    </ligand>
</feature>
<proteinExistence type="inferred from homology"/>
<keyword evidence="11" id="KW-0028">Amino-acid biosynthesis</keyword>
<evidence type="ECO:0000256" key="4">
    <source>
        <dbReference type="ARBA" id="ARBA00022598"/>
    </source>
</evidence>
<feature type="binding site" evidence="11">
    <location>
        <position position="220"/>
    </location>
    <ligand>
        <name>L-glutamine</name>
        <dbReference type="ChEBI" id="CHEBI:58359"/>
    </ligand>
</feature>
<dbReference type="Proteomes" id="UP000515847">
    <property type="component" value="Chromosome"/>
</dbReference>
<keyword evidence="5 11" id="KW-0547">Nucleotide-binding</keyword>
<feature type="binding site" evidence="11">
    <location>
        <position position="222"/>
    </location>
    <ligand>
        <name>L-glutamine</name>
        <dbReference type="ChEBI" id="CHEBI:58359"/>
    </ligand>
</feature>
<comment type="similarity">
    <text evidence="3 11">Belongs to the CarA family.</text>
</comment>
<dbReference type="CDD" id="cd01744">
    <property type="entry name" value="GATase1_CPSase"/>
    <property type="match status" value="1"/>
</dbReference>
<evidence type="ECO:0000256" key="1">
    <source>
        <dbReference type="ARBA" id="ARBA00004812"/>
    </source>
</evidence>
<feature type="binding site" evidence="11">
    <location>
        <position position="249"/>
    </location>
    <ligand>
        <name>L-glutamine</name>
        <dbReference type="ChEBI" id="CHEBI:58359"/>
    </ligand>
</feature>
<dbReference type="GO" id="GO:0006541">
    <property type="term" value="P:glutamine metabolic process"/>
    <property type="evidence" value="ECO:0007669"/>
    <property type="project" value="InterPro"/>
</dbReference>
<dbReference type="InterPro" id="IPR017926">
    <property type="entry name" value="GATASE"/>
</dbReference>
<accession>A0A7G6E2M3</accession>
<dbReference type="HAMAP" id="MF_01209">
    <property type="entry name" value="CPSase_S_chain"/>
    <property type="match status" value="1"/>
</dbReference>
<evidence type="ECO:0000256" key="7">
    <source>
        <dbReference type="ARBA" id="ARBA00022962"/>
    </source>
</evidence>
<feature type="domain" description="Carbamoyl-phosphate synthase small subunit N-terminal" evidence="12">
    <location>
        <begin position="1"/>
        <end position="131"/>
    </location>
</feature>
<dbReference type="EC" id="6.3.5.5" evidence="11"/>
<protein>
    <recommendedName>
        <fullName evidence="11">Carbamoyl phosphate synthase small chain</fullName>
        <ecNumber evidence="11">6.3.5.5</ecNumber>
    </recommendedName>
    <alternativeName>
        <fullName evidence="11">Carbamoyl phosphate synthetase glutamine chain</fullName>
    </alternativeName>
</protein>
<dbReference type="GO" id="GO:0044205">
    <property type="term" value="P:'de novo' UMP biosynthetic process"/>
    <property type="evidence" value="ECO:0007669"/>
    <property type="project" value="UniProtKB-UniRule"/>
</dbReference>
<keyword evidence="11" id="KW-0055">Arginine biosynthesis</keyword>
<evidence type="ECO:0000256" key="11">
    <source>
        <dbReference type="HAMAP-Rule" id="MF_01209"/>
    </source>
</evidence>
<dbReference type="AlphaFoldDB" id="A0A7G6E2M3"/>
<comment type="catalytic activity">
    <reaction evidence="9 11">
        <text>hydrogencarbonate + L-glutamine + 2 ATP + H2O = carbamoyl phosphate + L-glutamate + 2 ADP + phosphate + 2 H(+)</text>
        <dbReference type="Rhea" id="RHEA:18633"/>
        <dbReference type="ChEBI" id="CHEBI:15377"/>
        <dbReference type="ChEBI" id="CHEBI:15378"/>
        <dbReference type="ChEBI" id="CHEBI:17544"/>
        <dbReference type="ChEBI" id="CHEBI:29985"/>
        <dbReference type="ChEBI" id="CHEBI:30616"/>
        <dbReference type="ChEBI" id="CHEBI:43474"/>
        <dbReference type="ChEBI" id="CHEBI:58228"/>
        <dbReference type="ChEBI" id="CHEBI:58359"/>
        <dbReference type="ChEBI" id="CHEBI:456216"/>
        <dbReference type="EC" id="6.3.5.5"/>
    </reaction>
</comment>
<keyword evidence="7 11" id="KW-0315">Glutamine amidotransferase</keyword>
<dbReference type="NCBIfam" id="NF009475">
    <property type="entry name" value="PRK12838.1"/>
    <property type="match status" value="1"/>
</dbReference>
<gene>
    <name evidence="11 13" type="primary">carA</name>
    <name evidence="13" type="ORF">BR63_08375</name>
</gene>
<sequence length="366" mass="40037">MKAYLCLADGRIFEGKSIGLVGETAGEVVFNTSMTGYQEILTDPSYAGQIIVLTYPLIGNYGVNREDEESPRSQARGLVIKELCNQPSNFRSEQNLHRYLVSQNIVGIKDVDTRALTKHLRQAGTMLGIISTESTPEELVEKARRLEPVTGPHLVKGVTTKESYTLPGGEYPVVVVDYGAKGNIIKALQHLNCQVTVVPATVTAEEILARKPWGVVLSNGPGDPQDVDYTLPMIRGVLDAGIPVMGICLGHQLLGLALGGTTYKLKFGHRGGNHPVKDLITNRVHITSQNHGYALAKESLDGKEIEITHINLHDQTVEGLRHKTKPAFSVQFHPEACPGPQDTAELFGRFLEMVKEYGRERSVSHA</sequence>
<dbReference type="Pfam" id="PF00988">
    <property type="entry name" value="CPSase_sm_chain"/>
    <property type="match status" value="1"/>
</dbReference>
<name>A0A7G6E2M3_THEFR</name>
<dbReference type="GO" id="GO:0004088">
    <property type="term" value="F:carbamoyl-phosphate synthase (glutamine-hydrolyzing) activity"/>
    <property type="evidence" value="ECO:0007669"/>
    <property type="project" value="UniProtKB-UniRule"/>
</dbReference>
<comment type="pathway">
    <text evidence="1 11">Pyrimidine metabolism; UMP biosynthesis via de novo pathway; (S)-dihydroorotate from bicarbonate: step 1/3.</text>
</comment>
<feature type="binding site" evidence="11">
    <location>
        <position position="293"/>
    </location>
    <ligand>
        <name>L-glutamine</name>
        <dbReference type="ChEBI" id="CHEBI:58359"/>
    </ligand>
</feature>
<keyword evidence="4 11" id="KW-0436">Ligase</keyword>
<dbReference type="KEGG" id="tfr:BR63_08375"/>
<evidence type="ECO:0000256" key="2">
    <source>
        <dbReference type="ARBA" id="ARBA00005077"/>
    </source>
</evidence>
<dbReference type="UniPathway" id="UPA00070">
    <property type="reaction ID" value="UER00115"/>
</dbReference>
<comment type="function">
    <text evidence="11">Small subunit of the glutamine-dependent carbamoyl phosphate synthetase (CPSase). CPSase catalyzes the formation of carbamoyl phosphate from the ammonia moiety of glutamine, carbonate, and phosphate donated by ATP, constituting the first step of 2 biosynthetic pathways, one leading to arginine and/or urea and the other to pyrimidine nucleotides. The small subunit (glutamine amidotransferase) binds and cleaves glutamine to supply the large subunit with the substrate ammonia.</text>
</comment>
<feature type="active site" evidence="11">
    <location>
        <position position="333"/>
    </location>
</feature>
<dbReference type="SMART" id="SM01097">
    <property type="entry name" value="CPSase_sm_chain"/>
    <property type="match status" value="1"/>
</dbReference>
<dbReference type="NCBIfam" id="TIGR01368">
    <property type="entry name" value="CPSaseIIsmall"/>
    <property type="match status" value="1"/>
</dbReference>
<dbReference type="GO" id="GO:0006207">
    <property type="term" value="P:'de novo' pyrimidine nucleobase biosynthetic process"/>
    <property type="evidence" value="ECO:0007669"/>
    <property type="project" value="InterPro"/>
</dbReference>
<dbReference type="GO" id="GO:0006526">
    <property type="term" value="P:L-arginine biosynthetic process"/>
    <property type="evidence" value="ECO:0007669"/>
    <property type="project" value="UniProtKB-UniRule"/>
</dbReference>
<dbReference type="InterPro" id="IPR029062">
    <property type="entry name" value="Class_I_gatase-like"/>
</dbReference>
<feature type="binding site" evidence="11">
    <location>
        <position position="290"/>
    </location>
    <ligand>
        <name>L-glutamine</name>
        <dbReference type="ChEBI" id="CHEBI:58359"/>
    </ligand>
</feature>
<dbReference type="GO" id="GO:0005524">
    <property type="term" value="F:ATP binding"/>
    <property type="evidence" value="ECO:0007669"/>
    <property type="project" value="UniProtKB-UniRule"/>
</dbReference>
<dbReference type="RefSeq" id="WP_034422003.1">
    <property type="nucleotide sequence ID" value="NZ_CP045798.1"/>
</dbReference>
<dbReference type="InterPro" id="IPR036480">
    <property type="entry name" value="CarbP_synth_ssu_N_sf"/>
</dbReference>
<keyword evidence="8 11" id="KW-0665">Pyrimidine biosynthesis</keyword>
<evidence type="ECO:0000259" key="12">
    <source>
        <dbReference type="SMART" id="SM01097"/>
    </source>
</evidence>
<dbReference type="OrthoDB" id="9804328at2"/>
<evidence type="ECO:0000313" key="14">
    <source>
        <dbReference type="Proteomes" id="UP000515847"/>
    </source>
</evidence>
<keyword evidence="6 11" id="KW-0067">ATP-binding</keyword>
<dbReference type="InterPro" id="IPR050472">
    <property type="entry name" value="Anth_synth/Amidotransfase"/>
</dbReference>
<dbReference type="PRINTS" id="PR00099">
    <property type="entry name" value="CPSGATASE"/>
</dbReference>
<dbReference type="InterPro" id="IPR035686">
    <property type="entry name" value="CPSase_GATase1"/>
</dbReference>
<dbReference type="PRINTS" id="PR00096">
    <property type="entry name" value="GATASE"/>
</dbReference>
<evidence type="ECO:0000256" key="5">
    <source>
        <dbReference type="ARBA" id="ARBA00022741"/>
    </source>
</evidence>
<dbReference type="PRINTS" id="PR00097">
    <property type="entry name" value="ANTSNTHASEII"/>
</dbReference>
<evidence type="ECO:0000256" key="6">
    <source>
        <dbReference type="ARBA" id="ARBA00022840"/>
    </source>
</evidence>
<organism evidence="13 14">
    <name type="scientific">Thermanaerosceptrum fracticalcis</name>
    <dbReference type="NCBI Taxonomy" id="1712410"/>
    <lineage>
        <taxon>Bacteria</taxon>
        <taxon>Bacillati</taxon>
        <taxon>Bacillota</taxon>
        <taxon>Clostridia</taxon>
        <taxon>Eubacteriales</taxon>
        <taxon>Peptococcaceae</taxon>
        <taxon>Thermanaerosceptrum</taxon>
    </lineage>
</organism>
<evidence type="ECO:0000313" key="13">
    <source>
        <dbReference type="EMBL" id="QNB46327.1"/>
    </source>
</evidence>
<dbReference type="InterPro" id="IPR002474">
    <property type="entry name" value="CarbamoylP_synth_ssu_N"/>
</dbReference>
<keyword evidence="14" id="KW-1185">Reference proteome</keyword>
<feature type="active site" description="Nucleophile" evidence="11">
    <location>
        <position position="248"/>
    </location>
</feature>
<dbReference type="PANTHER" id="PTHR43418:SF7">
    <property type="entry name" value="CARBAMOYL-PHOSPHATE SYNTHASE SMALL CHAIN"/>
    <property type="match status" value="1"/>
</dbReference>
<dbReference type="UniPathway" id="UPA00068">
    <property type="reaction ID" value="UER00171"/>
</dbReference>
<comment type="pathway">
    <text evidence="2 11">Amino-acid biosynthesis; L-arginine biosynthesis; carbamoyl phosphate from bicarbonate: step 1/1.</text>
</comment>
<dbReference type="Gene3D" id="3.50.30.20">
    <property type="entry name" value="Carbamoyl-phosphate synthase small subunit, N-terminal domain"/>
    <property type="match status" value="1"/>
</dbReference>
<feature type="binding site" evidence="11">
    <location>
        <position position="292"/>
    </location>
    <ligand>
        <name>L-glutamine</name>
        <dbReference type="ChEBI" id="CHEBI:58359"/>
    </ligand>
</feature>